<dbReference type="EMBL" id="MRZV01000775">
    <property type="protein sequence ID" value="PIK44451.1"/>
    <property type="molecule type" value="Genomic_DNA"/>
</dbReference>
<dbReference type="Pfam" id="PF05729">
    <property type="entry name" value="NACHT"/>
    <property type="match status" value="1"/>
</dbReference>
<reference evidence="2 3" key="1">
    <citation type="journal article" date="2017" name="PLoS Biol.">
        <title>The sea cucumber genome provides insights into morphological evolution and visceral regeneration.</title>
        <authorList>
            <person name="Zhang X."/>
            <person name="Sun L."/>
            <person name="Yuan J."/>
            <person name="Sun Y."/>
            <person name="Gao Y."/>
            <person name="Zhang L."/>
            <person name="Li S."/>
            <person name="Dai H."/>
            <person name="Hamel J.F."/>
            <person name="Liu C."/>
            <person name="Yu Y."/>
            <person name="Liu S."/>
            <person name="Lin W."/>
            <person name="Guo K."/>
            <person name="Jin S."/>
            <person name="Xu P."/>
            <person name="Storey K.B."/>
            <person name="Huan P."/>
            <person name="Zhang T."/>
            <person name="Zhou Y."/>
            <person name="Zhang J."/>
            <person name="Lin C."/>
            <person name="Li X."/>
            <person name="Xing L."/>
            <person name="Huo D."/>
            <person name="Sun M."/>
            <person name="Wang L."/>
            <person name="Mercier A."/>
            <person name="Li F."/>
            <person name="Yang H."/>
            <person name="Xiang J."/>
        </authorList>
    </citation>
    <scope>NUCLEOTIDE SEQUENCE [LARGE SCALE GENOMIC DNA]</scope>
    <source>
        <strain evidence="2">Shaxun</strain>
        <tissue evidence="2">Muscle</tissue>
    </source>
</reference>
<organism evidence="2 3">
    <name type="scientific">Stichopus japonicus</name>
    <name type="common">Sea cucumber</name>
    <dbReference type="NCBI Taxonomy" id="307972"/>
    <lineage>
        <taxon>Eukaryota</taxon>
        <taxon>Metazoa</taxon>
        <taxon>Echinodermata</taxon>
        <taxon>Eleutherozoa</taxon>
        <taxon>Echinozoa</taxon>
        <taxon>Holothuroidea</taxon>
        <taxon>Aspidochirotacea</taxon>
        <taxon>Aspidochirotida</taxon>
        <taxon>Stichopodidae</taxon>
        <taxon>Apostichopus</taxon>
    </lineage>
</organism>
<evidence type="ECO:0000313" key="3">
    <source>
        <dbReference type="Proteomes" id="UP000230750"/>
    </source>
</evidence>
<dbReference type="PANTHER" id="PTHR46312:SF2">
    <property type="entry name" value="NUCLEOTIDE-BINDING OLIGOMERIZATION DOMAIN-CONTAINING PROTEIN 2-LIKE"/>
    <property type="match status" value="1"/>
</dbReference>
<dbReference type="SUPFAM" id="SSF52540">
    <property type="entry name" value="P-loop containing nucleoside triphosphate hydrolases"/>
    <property type="match status" value="1"/>
</dbReference>
<dbReference type="InterPro" id="IPR007111">
    <property type="entry name" value="NACHT_NTPase"/>
</dbReference>
<protein>
    <recommendedName>
        <fullName evidence="1">NACHT domain-containing protein</fullName>
    </recommendedName>
</protein>
<dbReference type="Proteomes" id="UP000230750">
    <property type="component" value="Unassembled WGS sequence"/>
</dbReference>
<sequence length="337" mass="38526">MAVNEAIGPALTERKISFINQLKSTYKDWYSSIKPVPSSRDSSFNIDDVIVEGGIERQDDDVEKNNWTPLQSYQELCTDLGLGLKRRILQAEAGYGKTTLTLQLAYEWCNDLSTSSMKDVEILILLKLGQVISATSLFEVIKTTLLPKDFKIQSNEISDMLDTATSVVVILDDVDEYVENNKHIPKDILNKIQNNPRLELILTARSFSKELESQSKRLRLSGFTSDAQDKYIRKAVTKDDRKATDNINHSSKEFSEYKSVTSFFRYIDSSLHLRGKTDTDYGIPDHKELNRIAFESLSGYNRRNSWRKENLSSQIGRRALKHFLQTGILQEKCFAIF</sequence>
<evidence type="ECO:0000313" key="2">
    <source>
        <dbReference type="EMBL" id="PIK44451.1"/>
    </source>
</evidence>
<proteinExistence type="predicted"/>
<dbReference type="OrthoDB" id="120976at2759"/>
<evidence type="ECO:0000259" key="1">
    <source>
        <dbReference type="Pfam" id="PF05729"/>
    </source>
</evidence>
<comment type="caution">
    <text evidence="2">The sequence shown here is derived from an EMBL/GenBank/DDBJ whole genome shotgun (WGS) entry which is preliminary data.</text>
</comment>
<dbReference type="PANTHER" id="PTHR46312">
    <property type="entry name" value="NACHT DOMAIN-CONTAINING PROTEIN"/>
    <property type="match status" value="1"/>
</dbReference>
<feature type="domain" description="NACHT" evidence="1">
    <location>
        <begin position="88"/>
        <end position="237"/>
    </location>
</feature>
<name>A0A2G8K8W2_STIJA</name>
<accession>A0A2G8K8W2</accession>
<gene>
    <name evidence="2" type="ORF">BSL78_18671</name>
</gene>
<keyword evidence="3" id="KW-1185">Reference proteome</keyword>
<dbReference type="Gene3D" id="3.40.50.300">
    <property type="entry name" value="P-loop containing nucleotide triphosphate hydrolases"/>
    <property type="match status" value="1"/>
</dbReference>
<dbReference type="InterPro" id="IPR027417">
    <property type="entry name" value="P-loop_NTPase"/>
</dbReference>
<dbReference type="AlphaFoldDB" id="A0A2G8K8W2"/>